<organism evidence="3 4">
    <name type="scientific">Streptomyces agglomeratus</name>
    <dbReference type="NCBI Taxonomy" id="285458"/>
    <lineage>
        <taxon>Bacteria</taxon>
        <taxon>Bacillati</taxon>
        <taxon>Actinomycetota</taxon>
        <taxon>Actinomycetes</taxon>
        <taxon>Kitasatosporales</taxon>
        <taxon>Streptomycetaceae</taxon>
        <taxon>Streptomyces</taxon>
    </lineage>
</organism>
<proteinExistence type="predicted"/>
<sequence>MPVASLLGCGSRRRWSPTVAAVRAEVSRQLAVRHLEGVGEDALLVVTELLSNAVRHGEPPWRAGIRFVGGRDGRCLVRLEVEDAGPAIDVERVRAHWRHPSFTLDGGGRGLYLVDALARSWGDKPSRGGHTVWAELDIPPYAPRQASERC</sequence>
<gene>
    <name evidence="3" type="ORF">AS594_02410</name>
</gene>
<dbReference type="InterPro" id="IPR036890">
    <property type="entry name" value="HATPase_C_sf"/>
</dbReference>
<evidence type="ECO:0000256" key="1">
    <source>
        <dbReference type="ARBA" id="ARBA00022527"/>
    </source>
</evidence>
<comment type="caution">
    <text evidence="3">The sequence shown here is derived from an EMBL/GenBank/DDBJ whole genome shotgun (WGS) entry which is preliminary data.</text>
</comment>
<accession>A0A1E5PI07</accession>
<dbReference type="EMBL" id="MEHJ01000001">
    <property type="protein sequence ID" value="OEJ29167.1"/>
    <property type="molecule type" value="Genomic_DNA"/>
</dbReference>
<dbReference type="PANTHER" id="PTHR35526">
    <property type="entry name" value="ANTI-SIGMA-F FACTOR RSBW-RELATED"/>
    <property type="match status" value="1"/>
</dbReference>
<keyword evidence="1" id="KW-0723">Serine/threonine-protein kinase</keyword>
<reference evidence="3 4" key="1">
    <citation type="submission" date="2016-08" db="EMBL/GenBank/DDBJ databases">
        <title>Complete genome sequence of Streptomyces agglomeratus strain 6-3-2, a novel anti-MRSA actinomycete isolated from Wuli of Tebit, China.</title>
        <authorList>
            <person name="Chen X."/>
        </authorList>
    </citation>
    <scope>NUCLEOTIDE SEQUENCE [LARGE SCALE GENOMIC DNA]</scope>
    <source>
        <strain evidence="3 4">6-3-2</strain>
    </source>
</reference>
<dbReference type="InterPro" id="IPR050267">
    <property type="entry name" value="Anti-sigma-factor_SerPK"/>
</dbReference>
<dbReference type="RefSeq" id="WP_069925437.1">
    <property type="nucleotide sequence ID" value="NZ_MEHI01000001.1"/>
</dbReference>
<dbReference type="Proteomes" id="UP000095759">
    <property type="component" value="Unassembled WGS sequence"/>
</dbReference>
<dbReference type="CDD" id="cd16936">
    <property type="entry name" value="HATPase_RsbW-like"/>
    <property type="match status" value="1"/>
</dbReference>
<protein>
    <recommendedName>
        <fullName evidence="2">Histidine kinase/HSP90-like ATPase domain-containing protein</fullName>
    </recommendedName>
</protein>
<evidence type="ECO:0000259" key="2">
    <source>
        <dbReference type="Pfam" id="PF13581"/>
    </source>
</evidence>
<dbReference type="InterPro" id="IPR003594">
    <property type="entry name" value="HATPase_dom"/>
</dbReference>
<keyword evidence="1" id="KW-0808">Transferase</keyword>
<dbReference type="AlphaFoldDB" id="A0A1E5PI07"/>
<name>A0A1E5PI07_9ACTN</name>
<dbReference type="STRING" id="285458.BGM19_34400"/>
<dbReference type="GO" id="GO:0004674">
    <property type="term" value="F:protein serine/threonine kinase activity"/>
    <property type="evidence" value="ECO:0007669"/>
    <property type="project" value="UniProtKB-KW"/>
</dbReference>
<evidence type="ECO:0000313" key="3">
    <source>
        <dbReference type="EMBL" id="OEJ29167.1"/>
    </source>
</evidence>
<keyword evidence="1" id="KW-0418">Kinase</keyword>
<feature type="domain" description="Histidine kinase/HSP90-like ATPase" evidence="2">
    <location>
        <begin position="19"/>
        <end position="132"/>
    </location>
</feature>
<dbReference type="PANTHER" id="PTHR35526:SF3">
    <property type="entry name" value="ANTI-SIGMA-F FACTOR RSBW"/>
    <property type="match status" value="1"/>
</dbReference>
<keyword evidence="4" id="KW-1185">Reference proteome</keyword>
<evidence type="ECO:0000313" key="4">
    <source>
        <dbReference type="Proteomes" id="UP000095759"/>
    </source>
</evidence>
<dbReference type="SUPFAM" id="SSF55874">
    <property type="entry name" value="ATPase domain of HSP90 chaperone/DNA topoisomerase II/histidine kinase"/>
    <property type="match status" value="1"/>
</dbReference>
<dbReference type="Gene3D" id="3.30.565.10">
    <property type="entry name" value="Histidine kinase-like ATPase, C-terminal domain"/>
    <property type="match status" value="1"/>
</dbReference>
<dbReference type="Pfam" id="PF13581">
    <property type="entry name" value="HATPase_c_2"/>
    <property type="match status" value="1"/>
</dbReference>